<dbReference type="Pfam" id="PF20232">
    <property type="entry name" value="T6SS_FHA_C"/>
    <property type="match status" value="1"/>
</dbReference>
<dbReference type="CDD" id="cd00060">
    <property type="entry name" value="FHA"/>
    <property type="match status" value="1"/>
</dbReference>
<dbReference type="AlphaFoldDB" id="A0A2T3MZ16"/>
<evidence type="ECO:0000259" key="1">
    <source>
        <dbReference type="PROSITE" id="PS50006"/>
    </source>
</evidence>
<organism evidence="2 3">
    <name type="scientific">Photobacterium lipolyticum</name>
    <dbReference type="NCBI Taxonomy" id="266810"/>
    <lineage>
        <taxon>Bacteria</taxon>
        <taxon>Pseudomonadati</taxon>
        <taxon>Pseudomonadota</taxon>
        <taxon>Gammaproteobacteria</taxon>
        <taxon>Vibrionales</taxon>
        <taxon>Vibrionaceae</taxon>
        <taxon>Photobacterium</taxon>
    </lineage>
</organism>
<dbReference type="SMART" id="SM00240">
    <property type="entry name" value="FHA"/>
    <property type="match status" value="1"/>
</dbReference>
<evidence type="ECO:0000313" key="3">
    <source>
        <dbReference type="Proteomes" id="UP000240904"/>
    </source>
</evidence>
<sequence>MDLIFNIISADDYPANLTTSFTFKKAGGTIGRGEYAEWFLPDTKRQISNIHATISFDDDSYFITDNSTNGTFLDGEDAPLNKGEAHPIHHGDSFKIGNYLMQVTLVQDPEQYAADKETLRALIPDDSFLDDEPVDELLESDQDLQNLQIMAASQTEEKESDDSLLKEHIPSPVLDHSVRHEAGLDEIPEDFTINGDFTMHESKGVNNNDPVNERNDVNINNDIEAEPFNQQSSASQARNNATTTQQYPDSVILSALSKGLGVNFPQHTDQQQLAHDIGVLLRQSVGGLQQLLRTRAEMKNSLRGKATTIQGQGNNPLKFSHDASEALNILLAKKRGFLTGPEAITQGCNDIQAHQLAINDASQHMVQELIEKLSPQTLTYRFIQEGVKASFGRADAKYWRAYSQLHEKIQNDAEWRNALLEQDFAKHYETHLQLLNTALRA</sequence>
<reference evidence="2 3" key="1">
    <citation type="submission" date="2018-03" db="EMBL/GenBank/DDBJ databases">
        <title>Whole genome sequencing of Histamine producing bacteria.</title>
        <authorList>
            <person name="Butler K."/>
        </authorList>
    </citation>
    <scope>NUCLEOTIDE SEQUENCE [LARGE SCALE GENOMIC DNA]</scope>
    <source>
        <strain evidence="2 3">DSM 16190</strain>
    </source>
</reference>
<dbReference type="SUPFAM" id="SSF49879">
    <property type="entry name" value="SMAD/FHA domain"/>
    <property type="match status" value="1"/>
</dbReference>
<dbReference type="Pfam" id="PF00498">
    <property type="entry name" value="FHA"/>
    <property type="match status" value="1"/>
</dbReference>
<dbReference type="RefSeq" id="WP_107283201.1">
    <property type="nucleotide sequence ID" value="NZ_PYMC01000006.1"/>
</dbReference>
<dbReference type="InterPro" id="IPR008984">
    <property type="entry name" value="SMAD_FHA_dom_sf"/>
</dbReference>
<comment type="caution">
    <text evidence="2">The sequence shown here is derived from an EMBL/GenBank/DDBJ whole genome shotgun (WGS) entry which is preliminary data.</text>
</comment>
<dbReference type="Proteomes" id="UP000240904">
    <property type="component" value="Unassembled WGS sequence"/>
</dbReference>
<dbReference type="InterPro" id="IPR000253">
    <property type="entry name" value="FHA_dom"/>
</dbReference>
<dbReference type="NCBIfam" id="TIGR03354">
    <property type="entry name" value="VI_FHA"/>
    <property type="match status" value="1"/>
</dbReference>
<keyword evidence="3" id="KW-1185">Reference proteome</keyword>
<dbReference type="OrthoDB" id="273564at2"/>
<dbReference type="InterPro" id="IPR017735">
    <property type="entry name" value="T6SS_FHA"/>
</dbReference>
<dbReference type="InterPro" id="IPR046883">
    <property type="entry name" value="T6SS_FHA_C"/>
</dbReference>
<accession>A0A2T3MZ16</accession>
<evidence type="ECO:0000313" key="2">
    <source>
        <dbReference type="EMBL" id="PSW05099.1"/>
    </source>
</evidence>
<proteinExistence type="predicted"/>
<feature type="domain" description="FHA" evidence="1">
    <location>
        <begin position="28"/>
        <end position="78"/>
    </location>
</feature>
<dbReference type="PROSITE" id="PS50006">
    <property type="entry name" value="FHA_DOMAIN"/>
    <property type="match status" value="1"/>
</dbReference>
<gene>
    <name evidence="2" type="primary">tagH</name>
    <name evidence="2" type="ORF">C9I89_09910</name>
</gene>
<name>A0A2T3MZ16_9GAMM</name>
<protein>
    <submittedName>
        <fullName evidence="2">Type VI secretion system-associated FHA domain protein TagH</fullName>
    </submittedName>
</protein>
<dbReference type="Gene3D" id="2.60.200.20">
    <property type="match status" value="1"/>
</dbReference>
<dbReference type="EMBL" id="PYMC01000006">
    <property type="protein sequence ID" value="PSW05099.1"/>
    <property type="molecule type" value="Genomic_DNA"/>
</dbReference>